<dbReference type="InterPro" id="IPR001958">
    <property type="entry name" value="Tet-R_TetA/multi-R_MdtG-like"/>
</dbReference>
<accession>A0ABW2YNW5</accession>
<evidence type="ECO:0000313" key="8">
    <source>
        <dbReference type="EMBL" id="MFD0739741.1"/>
    </source>
</evidence>
<feature type="transmembrane region" description="Helical" evidence="6">
    <location>
        <begin position="12"/>
        <end position="38"/>
    </location>
</feature>
<dbReference type="PROSITE" id="PS50850">
    <property type="entry name" value="MFS"/>
    <property type="match status" value="1"/>
</dbReference>
<evidence type="ECO:0000313" key="9">
    <source>
        <dbReference type="Proteomes" id="UP001597090"/>
    </source>
</evidence>
<dbReference type="Gene3D" id="1.20.1250.20">
    <property type="entry name" value="MFS general substrate transporter like domains"/>
    <property type="match status" value="1"/>
</dbReference>
<proteinExistence type="predicted"/>
<evidence type="ECO:0000256" key="6">
    <source>
        <dbReference type="SAM" id="Phobius"/>
    </source>
</evidence>
<feature type="transmembrane region" description="Helical" evidence="6">
    <location>
        <begin position="106"/>
        <end position="129"/>
    </location>
</feature>
<keyword evidence="5 6" id="KW-0472">Membrane</keyword>
<dbReference type="PANTHER" id="PTHR23504:SF15">
    <property type="entry name" value="MAJOR FACILITATOR SUPERFAMILY (MFS) PROFILE DOMAIN-CONTAINING PROTEIN"/>
    <property type="match status" value="1"/>
</dbReference>
<name>A0ABW2YNW5_9GAMM</name>
<feature type="transmembrane region" description="Helical" evidence="6">
    <location>
        <begin position="379"/>
        <end position="401"/>
    </location>
</feature>
<feature type="transmembrane region" description="Helical" evidence="6">
    <location>
        <begin position="313"/>
        <end position="334"/>
    </location>
</feature>
<dbReference type="InterPro" id="IPR036259">
    <property type="entry name" value="MFS_trans_sf"/>
</dbReference>
<dbReference type="EMBL" id="JBHTIH010000004">
    <property type="protein sequence ID" value="MFD0739741.1"/>
    <property type="molecule type" value="Genomic_DNA"/>
</dbReference>
<gene>
    <name evidence="8" type="ORF">ACFQZQ_10660</name>
</gene>
<dbReference type="InterPro" id="IPR011701">
    <property type="entry name" value="MFS"/>
</dbReference>
<keyword evidence="3 6" id="KW-0812">Transmembrane</keyword>
<feature type="transmembrane region" description="Helical" evidence="6">
    <location>
        <begin position="346"/>
        <end position="373"/>
    </location>
</feature>
<evidence type="ECO:0000256" key="5">
    <source>
        <dbReference type="ARBA" id="ARBA00023136"/>
    </source>
</evidence>
<evidence type="ECO:0000256" key="3">
    <source>
        <dbReference type="ARBA" id="ARBA00022692"/>
    </source>
</evidence>
<keyword evidence="4 6" id="KW-1133">Transmembrane helix</keyword>
<dbReference type="CDD" id="cd17388">
    <property type="entry name" value="MFS_TetA"/>
    <property type="match status" value="1"/>
</dbReference>
<evidence type="ECO:0000256" key="2">
    <source>
        <dbReference type="ARBA" id="ARBA00022448"/>
    </source>
</evidence>
<reference evidence="9" key="1">
    <citation type="journal article" date="2019" name="Int. J. Syst. Evol. Microbiol.">
        <title>The Global Catalogue of Microorganisms (GCM) 10K type strain sequencing project: providing services to taxonomists for standard genome sequencing and annotation.</title>
        <authorList>
            <consortium name="The Broad Institute Genomics Platform"/>
            <consortium name="The Broad Institute Genome Sequencing Center for Infectious Disease"/>
            <person name="Wu L."/>
            <person name="Ma J."/>
        </authorList>
    </citation>
    <scope>NUCLEOTIDE SEQUENCE [LARGE SCALE GENOMIC DNA]</scope>
    <source>
        <strain evidence="9">CCUG 55491</strain>
    </source>
</reference>
<comment type="caution">
    <text evidence="8">The sequence shown here is derived from an EMBL/GenBank/DDBJ whole genome shotgun (WGS) entry which is preliminary data.</text>
</comment>
<feature type="transmembrane region" description="Helical" evidence="6">
    <location>
        <begin position="169"/>
        <end position="189"/>
    </location>
</feature>
<feature type="domain" description="Major facilitator superfamily (MFS) profile" evidence="7">
    <location>
        <begin position="12"/>
        <end position="407"/>
    </location>
</feature>
<dbReference type="InterPro" id="IPR020846">
    <property type="entry name" value="MFS_dom"/>
</dbReference>
<feature type="transmembrane region" description="Helical" evidence="6">
    <location>
        <begin position="258"/>
        <end position="277"/>
    </location>
</feature>
<dbReference type="Pfam" id="PF07690">
    <property type="entry name" value="MFS_1"/>
    <property type="match status" value="1"/>
</dbReference>
<dbReference type="Proteomes" id="UP001597090">
    <property type="component" value="Unassembled WGS sequence"/>
</dbReference>
<protein>
    <submittedName>
        <fullName evidence="8">TCR/Tet family MFS transporter</fullName>
    </submittedName>
</protein>
<dbReference type="SUPFAM" id="SSF103473">
    <property type="entry name" value="MFS general substrate transporter"/>
    <property type="match status" value="1"/>
</dbReference>
<dbReference type="PRINTS" id="PR01035">
    <property type="entry name" value="TCRTETA"/>
</dbReference>
<feature type="transmembrane region" description="Helical" evidence="6">
    <location>
        <begin position="289"/>
        <end position="307"/>
    </location>
</feature>
<organism evidence="8 9">
    <name type="scientific">Lysobacter koreensis</name>
    <dbReference type="NCBI Taxonomy" id="266122"/>
    <lineage>
        <taxon>Bacteria</taxon>
        <taxon>Pseudomonadati</taxon>
        <taxon>Pseudomonadota</taxon>
        <taxon>Gammaproteobacteria</taxon>
        <taxon>Lysobacterales</taxon>
        <taxon>Lysobacteraceae</taxon>
        <taxon>Lysobacter</taxon>
    </lineage>
</organism>
<feature type="transmembrane region" description="Helical" evidence="6">
    <location>
        <begin position="82"/>
        <end position="100"/>
    </location>
</feature>
<feature type="transmembrane region" description="Helical" evidence="6">
    <location>
        <begin position="50"/>
        <end position="70"/>
    </location>
</feature>
<keyword evidence="2" id="KW-0813">Transport</keyword>
<evidence type="ECO:0000259" key="7">
    <source>
        <dbReference type="PROSITE" id="PS50850"/>
    </source>
</evidence>
<evidence type="ECO:0000256" key="4">
    <source>
        <dbReference type="ARBA" id="ARBA00022989"/>
    </source>
</evidence>
<dbReference type="PANTHER" id="PTHR23504">
    <property type="entry name" value="MAJOR FACILITATOR SUPERFAMILY DOMAIN-CONTAINING PROTEIN 10"/>
    <property type="match status" value="1"/>
</dbReference>
<dbReference type="RefSeq" id="WP_386812771.1">
    <property type="nucleotide sequence ID" value="NZ_JBHTIH010000004.1"/>
</dbReference>
<feature type="transmembrane region" description="Helical" evidence="6">
    <location>
        <begin position="222"/>
        <end position="246"/>
    </location>
</feature>
<feature type="transmembrane region" description="Helical" evidence="6">
    <location>
        <begin position="141"/>
        <end position="163"/>
    </location>
</feature>
<keyword evidence="9" id="KW-1185">Reference proteome</keyword>
<evidence type="ECO:0000256" key="1">
    <source>
        <dbReference type="ARBA" id="ARBA00004141"/>
    </source>
</evidence>
<comment type="subcellular location">
    <subcellularLocation>
        <location evidence="1">Membrane</location>
        <topology evidence="1">Multi-pass membrane protein</topology>
    </subcellularLocation>
</comment>
<sequence>MASSAPRARRAALIFIFVTVLIDVLAFGVIIPVLPHLIEDFVGGDTATAAYWVGIFGTVFALIQFVTAPIQGALSDRHGRRPVILMSCLGLGLDFIFMALANSLPWLLVGRIISGITSASFTTANAYVADVTEPAQRARSYGMIGAAFGLGFIVGPLIGGWLGAVDLRLPFWFAAGLALLNFLYGLFVLPESLPAEKRAVKFDWSHANPLGSLLLLKRYPQVFGLAAVVFIANLAHYVYPSIFVLFADYQYQWGPREVGWVLAAVGVCSVIVNAVLVGRVVKRLGERRALMFGLGCGVVGFVIYGFAGVGWMFLVGIPISALWALAAPATQALITRQVGADVQGRIQGALMSLVSLAGIIGPAIFAGSFGLFIGELAPLHLPGAPFLIAAVLLAGAVLIAWRYARLPATASGGAMADG</sequence>